<dbReference type="Pfam" id="PF09661">
    <property type="entry name" value="DUF2398"/>
    <property type="match status" value="1"/>
</dbReference>
<organism evidence="1 2">
    <name type="scientific">Dactylosporangium darangshiense</name>
    <dbReference type="NCBI Taxonomy" id="579108"/>
    <lineage>
        <taxon>Bacteria</taxon>
        <taxon>Bacillati</taxon>
        <taxon>Actinomycetota</taxon>
        <taxon>Actinomycetes</taxon>
        <taxon>Micromonosporales</taxon>
        <taxon>Micromonosporaceae</taxon>
        <taxon>Dactylosporangium</taxon>
    </lineage>
</organism>
<protein>
    <recommendedName>
        <fullName evidence="3">TIGR02678 family protein</fullName>
    </recommendedName>
</protein>
<accession>A0ABP8DI51</accession>
<dbReference type="RefSeq" id="WP_345133381.1">
    <property type="nucleotide sequence ID" value="NZ_BAABAT010000024.1"/>
</dbReference>
<dbReference type="Proteomes" id="UP001500620">
    <property type="component" value="Unassembled WGS sequence"/>
</dbReference>
<sequence>MSSTVPDADRRQDAQTAFVTLLTHPLLTARANPAEMRLLLPHRARLAEWAARLGYRLVVNAGVIRLHRDPAGSQRTAAPPPLDPPPRRDLVLQLIAAAACESTDETVTIQELSDEARALSVSPASRITPYDPDRRAERQAFLRALDRLAQLGVLVRRTSDEALLRQWETDGTGVGGGYEVDRDALLQLSDPYTVELALRPATGSAEDAETTRTATRTQRMLRTLVEDTALLYADLVRPDAEYARSQRSWLAAQAVEMTGGTVEIRAEGLLLRLPEDRPSSAAAVPAFPVATAPSWFALKALEAAIYRGQAPDDDGRIHLPASKIDRLVIDLYQQHHAALTEALAGSPDRLRSVVEDQLGGLGLIRPESDGSWLVLPTAGRFRDPVATWQPALTEPGDGEGPA</sequence>
<evidence type="ECO:0000313" key="2">
    <source>
        <dbReference type="Proteomes" id="UP001500620"/>
    </source>
</evidence>
<gene>
    <name evidence="1" type="ORF">GCM10022255_069040</name>
</gene>
<proteinExistence type="predicted"/>
<evidence type="ECO:0008006" key="3">
    <source>
        <dbReference type="Google" id="ProtNLM"/>
    </source>
</evidence>
<evidence type="ECO:0000313" key="1">
    <source>
        <dbReference type="EMBL" id="GAA4256398.1"/>
    </source>
</evidence>
<dbReference type="EMBL" id="BAABAT010000024">
    <property type="protein sequence ID" value="GAA4256398.1"/>
    <property type="molecule type" value="Genomic_DNA"/>
</dbReference>
<keyword evidence="2" id="KW-1185">Reference proteome</keyword>
<reference evidence="2" key="1">
    <citation type="journal article" date="2019" name="Int. J. Syst. Evol. Microbiol.">
        <title>The Global Catalogue of Microorganisms (GCM) 10K type strain sequencing project: providing services to taxonomists for standard genome sequencing and annotation.</title>
        <authorList>
            <consortium name="The Broad Institute Genomics Platform"/>
            <consortium name="The Broad Institute Genome Sequencing Center for Infectious Disease"/>
            <person name="Wu L."/>
            <person name="Ma J."/>
        </authorList>
    </citation>
    <scope>NUCLEOTIDE SEQUENCE [LARGE SCALE GENOMIC DNA]</scope>
    <source>
        <strain evidence="2">JCM 17441</strain>
    </source>
</reference>
<comment type="caution">
    <text evidence="1">The sequence shown here is derived from an EMBL/GenBank/DDBJ whole genome shotgun (WGS) entry which is preliminary data.</text>
</comment>
<dbReference type="InterPro" id="IPR013494">
    <property type="entry name" value="CHP02678"/>
</dbReference>
<name>A0ABP8DI51_9ACTN</name>